<evidence type="ECO:0000256" key="4">
    <source>
        <dbReference type="ARBA" id="ARBA00023002"/>
    </source>
</evidence>
<dbReference type="Gene3D" id="3.50.50.60">
    <property type="entry name" value="FAD/NAD(P)-binding domain"/>
    <property type="match status" value="1"/>
</dbReference>
<evidence type="ECO:0000259" key="6">
    <source>
        <dbReference type="Pfam" id="PF01494"/>
    </source>
</evidence>
<sequence length="405" mass="44111">MSKASQAAALKVLIAGAGIGGLSAAIALRQAGHAVEIFESSKFAAEVGAAIHLPPNVNVLLRQFGMNPEEHGANDTEWVTVMSSQGDIISQKSLAGLKNEYPCPWQLIHRVDLHESLKTIATSPEGKGTPAVLHLGAKVVSCDPAKPSVLLDNGRVIEGDLLIGADGSALRAIISGEDIPTFPSGGSAFRFLVPINEVKTNPETASLVARRGELQIWEGKFRRLVIYPCRHNTELNFVCLHPDTASWNNAASVEDLLKVFSEYFKPMQTLLGMADPSTIKLWKLFDRRVLKTWVNGCAALLGDAAHPFLPHQGQGGAQAIEDAAALGALFPMGTRKEDVQRRLGAYMEARYDRATMVQDFSRQMAFQTDEQDKVGGFSMDPMEFSKINFNHNAYVHAREILNQQL</sequence>
<dbReference type="SUPFAM" id="SSF51905">
    <property type="entry name" value="FAD/NAD(P)-binding domain"/>
    <property type="match status" value="1"/>
</dbReference>
<feature type="domain" description="FAD-binding" evidence="6">
    <location>
        <begin position="11"/>
        <end position="361"/>
    </location>
</feature>
<evidence type="ECO:0000256" key="3">
    <source>
        <dbReference type="ARBA" id="ARBA00022827"/>
    </source>
</evidence>
<evidence type="ECO:0000256" key="1">
    <source>
        <dbReference type="ARBA" id="ARBA00007992"/>
    </source>
</evidence>
<dbReference type="GO" id="GO:0004497">
    <property type="term" value="F:monooxygenase activity"/>
    <property type="evidence" value="ECO:0007669"/>
    <property type="project" value="UniProtKB-KW"/>
</dbReference>
<dbReference type="Pfam" id="PF01494">
    <property type="entry name" value="FAD_binding_3"/>
    <property type="match status" value="1"/>
</dbReference>
<keyword evidence="3" id="KW-0274">FAD</keyword>
<dbReference type="PANTHER" id="PTHR13789">
    <property type="entry name" value="MONOOXYGENASE"/>
    <property type="match status" value="1"/>
</dbReference>
<keyword evidence="4" id="KW-0560">Oxidoreductase</keyword>
<comment type="similarity">
    <text evidence="1">Belongs to the paxM FAD-dependent monooxygenase family.</text>
</comment>
<protein>
    <submittedName>
        <fullName evidence="7">FAD-dependent monooxygenase OpS4</fullName>
    </submittedName>
</protein>
<dbReference type="GO" id="GO:0071949">
    <property type="term" value="F:FAD binding"/>
    <property type="evidence" value="ECO:0007669"/>
    <property type="project" value="InterPro"/>
</dbReference>
<gene>
    <name evidence="7" type="ORF">GQ607_009779</name>
</gene>
<comment type="caution">
    <text evidence="7">The sequence shown here is derived from an EMBL/GenBank/DDBJ whole genome shotgun (WGS) entry which is preliminary data.</text>
</comment>
<dbReference type="OrthoDB" id="9993796at2759"/>
<evidence type="ECO:0000313" key="8">
    <source>
        <dbReference type="Proteomes" id="UP000434172"/>
    </source>
</evidence>
<dbReference type="InterPro" id="IPR050493">
    <property type="entry name" value="FAD-dep_Monooxygenase_BioMet"/>
</dbReference>
<evidence type="ECO:0000256" key="2">
    <source>
        <dbReference type="ARBA" id="ARBA00022630"/>
    </source>
</evidence>
<dbReference type="InterPro" id="IPR002938">
    <property type="entry name" value="FAD-bd"/>
</dbReference>
<dbReference type="InterPro" id="IPR036188">
    <property type="entry name" value="FAD/NAD-bd_sf"/>
</dbReference>
<accession>A0A8H3WC48</accession>
<reference evidence="7 8" key="1">
    <citation type="submission" date="2019-12" db="EMBL/GenBank/DDBJ databases">
        <title>A genome sequence resource for the geographically widespread anthracnose pathogen Colletotrichum asianum.</title>
        <authorList>
            <person name="Meng Y."/>
        </authorList>
    </citation>
    <scope>NUCLEOTIDE SEQUENCE [LARGE SCALE GENOMIC DNA]</scope>
    <source>
        <strain evidence="7 8">ICMP 18580</strain>
    </source>
</reference>
<keyword evidence="8" id="KW-1185">Reference proteome</keyword>
<evidence type="ECO:0000313" key="7">
    <source>
        <dbReference type="EMBL" id="KAF0323016.1"/>
    </source>
</evidence>
<dbReference type="SUPFAM" id="SSF54373">
    <property type="entry name" value="FAD-linked reductases, C-terminal domain"/>
    <property type="match status" value="1"/>
</dbReference>
<organism evidence="7 8">
    <name type="scientific">Colletotrichum asianum</name>
    <dbReference type="NCBI Taxonomy" id="702518"/>
    <lineage>
        <taxon>Eukaryota</taxon>
        <taxon>Fungi</taxon>
        <taxon>Dikarya</taxon>
        <taxon>Ascomycota</taxon>
        <taxon>Pezizomycotina</taxon>
        <taxon>Sordariomycetes</taxon>
        <taxon>Hypocreomycetidae</taxon>
        <taxon>Glomerellales</taxon>
        <taxon>Glomerellaceae</taxon>
        <taxon>Colletotrichum</taxon>
        <taxon>Colletotrichum gloeosporioides species complex</taxon>
    </lineage>
</organism>
<dbReference type="AlphaFoldDB" id="A0A8H3WC48"/>
<keyword evidence="5 7" id="KW-0503">Monooxygenase</keyword>
<dbReference type="PANTHER" id="PTHR13789:SF261">
    <property type="entry name" value="HYDROXYLASE, PUTATIVE (AFU_ORTHOLOGUE AFUA_7G00590)-RELATED"/>
    <property type="match status" value="1"/>
</dbReference>
<dbReference type="PRINTS" id="PR00420">
    <property type="entry name" value="RNGMNOXGNASE"/>
</dbReference>
<keyword evidence="2" id="KW-0285">Flavoprotein</keyword>
<dbReference type="EMBL" id="WOWK01000056">
    <property type="protein sequence ID" value="KAF0323016.1"/>
    <property type="molecule type" value="Genomic_DNA"/>
</dbReference>
<evidence type="ECO:0000256" key="5">
    <source>
        <dbReference type="ARBA" id="ARBA00023033"/>
    </source>
</evidence>
<name>A0A8H3WC48_9PEZI</name>
<dbReference type="Proteomes" id="UP000434172">
    <property type="component" value="Unassembled WGS sequence"/>
</dbReference>
<proteinExistence type="inferred from homology"/>